<sequence length="214" mass="25019">MESNSNSLIPEDSVFHPVWQRDPSAWFPGDEKTSALIAGGHIWDDILRLLEIRNQSKDEYNRKLLLKYICIELRSLTEVMDTIQVAVMSAEVHDIDVKSYWRGITTEDLVVAKKLWKEYSRAKKQVENDLINIRNRIAAHRDFSYKGKEIEGKTGWHLAMMLWDRLDLDMFRDLMSAIPPAFNHAKDLNIYEWNRIPEDGSIEILGGFINKWEL</sequence>
<name>A0ABW7CDF3_9CYAN</name>
<keyword evidence="2" id="KW-1185">Reference proteome</keyword>
<accession>A0ABW7CDF3</accession>
<comment type="caution">
    <text evidence="1">The sequence shown here is derived from an EMBL/GenBank/DDBJ whole genome shotgun (WGS) entry which is preliminary data.</text>
</comment>
<reference evidence="2" key="1">
    <citation type="journal article" date="2024" name="Algal Res.">
        <title>Biochemical, toxicological and genomic investigation of a high-biomass producing Limnothrix strain isolated from Italian shallow drinking water reservoir.</title>
        <authorList>
            <person name="Simonazzi M."/>
            <person name="Shishido T.K."/>
            <person name="Delbaje E."/>
            <person name="Wahlsten M."/>
            <person name="Fewer D.P."/>
            <person name="Sivonen K."/>
            <person name="Pezzolesi L."/>
            <person name="Pistocchi R."/>
        </authorList>
    </citation>
    <scope>NUCLEOTIDE SEQUENCE [LARGE SCALE GENOMIC DNA]</scope>
    <source>
        <strain evidence="2">LRLZ20PSL1</strain>
    </source>
</reference>
<dbReference type="EMBL" id="JAZAQF010000086">
    <property type="protein sequence ID" value="MFG3819172.1"/>
    <property type="molecule type" value="Genomic_DNA"/>
</dbReference>
<evidence type="ECO:0000313" key="1">
    <source>
        <dbReference type="EMBL" id="MFG3819172.1"/>
    </source>
</evidence>
<dbReference type="Proteomes" id="UP001604335">
    <property type="component" value="Unassembled WGS sequence"/>
</dbReference>
<protein>
    <recommendedName>
        <fullName evidence="3">HEPN AbiU2-like domain-containing protein</fullName>
    </recommendedName>
</protein>
<evidence type="ECO:0008006" key="3">
    <source>
        <dbReference type="Google" id="ProtNLM"/>
    </source>
</evidence>
<dbReference type="RefSeq" id="WP_393014908.1">
    <property type="nucleotide sequence ID" value="NZ_JAZAQF010000086.1"/>
</dbReference>
<proteinExistence type="predicted"/>
<evidence type="ECO:0000313" key="2">
    <source>
        <dbReference type="Proteomes" id="UP001604335"/>
    </source>
</evidence>
<organism evidence="1 2">
    <name type="scientific">Limnothrix redekei LRLZ20PSL1</name>
    <dbReference type="NCBI Taxonomy" id="3112953"/>
    <lineage>
        <taxon>Bacteria</taxon>
        <taxon>Bacillati</taxon>
        <taxon>Cyanobacteriota</taxon>
        <taxon>Cyanophyceae</taxon>
        <taxon>Pseudanabaenales</taxon>
        <taxon>Pseudanabaenaceae</taxon>
        <taxon>Limnothrix</taxon>
    </lineage>
</organism>
<gene>
    <name evidence="1" type="ORF">VPK24_16125</name>
</gene>